<protein>
    <submittedName>
        <fullName evidence="2">Permease prefix domain 1-containing protein</fullName>
    </submittedName>
</protein>
<evidence type="ECO:0000313" key="2">
    <source>
        <dbReference type="EMBL" id="MDH8678766.1"/>
    </source>
</evidence>
<dbReference type="InterPro" id="IPR047928">
    <property type="entry name" value="Perm_prefix_1"/>
</dbReference>
<sequence length="336" mass="38574">MSECTANIELANDRLTVKDITTHENVSMFIQKVLDQVYTEEEGHAIKDELIDHIFSLAEDYMDAGHSKETAIKKALFQMGDPSEIGYSFTDYEGMKRRKFLRVGLKWLGVLIILLTIVVTVELSGGFKAVFSDTSGSSSSSSGPDWFIIYYIFYLPFIIINGNLSASAGLNGIPLSKLKISKEPLLILWSYKKRFPWEYFFLVIFFIPVILIFVVIFASEGNNPVYAFVFLSVLTFSVWLMFHSEKYRIPKYVVLEEGIVVKNKLISWTAIDRISWTKDYMASSEDHYKLIIEHISRVPNKNVNKKYMTSGVTIKKNIDVNANQYRQLQAIIKERM</sequence>
<reference evidence="2 3" key="1">
    <citation type="submission" date="2023-04" db="EMBL/GenBank/DDBJ databases">
        <title>Fusibacter bizertensis strain WBS, isolated from littoral bottom sediments of the Arctic seas - biochemical and genomic analysis.</title>
        <authorList>
            <person name="Brioukhanov A.L."/>
        </authorList>
    </citation>
    <scope>NUCLEOTIDE SEQUENCE [LARGE SCALE GENOMIC DNA]</scope>
    <source>
        <strain evidence="2 3">WBS</strain>
    </source>
</reference>
<keyword evidence="1" id="KW-0472">Membrane</keyword>
<name>A0ABT6NEB7_9FIRM</name>
<evidence type="ECO:0000313" key="3">
    <source>
        <dbReference type="Proteomes" id="UP001158045"/>
    </source>
</evidence>
<dbReference type="NCBIfam" id="NF038403">
    <property type="entry name" value="perm_prefix_1"/>
    <property type="match status" value="1"/>
</dbReference>
<dbReference type="EMBL" id="JARYZI010000007">
    <property type="protein sequence ID" value="MDH8678766.1"/>
    <property type="molecule type" value="Genomic_DNA"/>
</dbReference>
<gene>
    <name evidence="2" type="ORF">QE109_11440</name>
</gene>
<keyword evidence="1" id="KW-0812">Transmembrane</keyword>
<organism evidence="2 3">
    <name type="scientific">Fusibacter bizertensis</name>
    <dbReference type="NCBI Taxonomy" id="1488331"/>
    <lineage>
        <taxon>Bacteria</taxon>
        <taxon>Bacillati</taxon>
        <taxon>Bacillota</taxon>
        <taxon>Clostridia</taxon>
        <taxon>Eubacteriales</taxon>
        <taxon>Eubacteriales Family XII. Incertae Sedis</taxon>
        <taxon>Fusibacter</taxon>
    </lineage>
</organism>
<keyword evidence="1" id="KW-1133">Transmembrane helix</keyword>
<comment type="caution">
    <text evidence="2">The sequence shown here is derived from an EMBL/GenBank/DDBJ whole genome shotgun (WGS) entry which is preliminary data.</text>
</comment>
<feature type="transmembrane region" description="Helical" evidence="1">
    <location>
        <begin position="147"/>
        <end position="173"/>
    </location>
</feature>
<evidence type="ECO:0000256" key="1">
    <source>
        <dbReference type="SAM" id="Phobius"/>
    </source>
</evidence>
<dbReference type="Proteomes" id="UP001158045">
    <property type="component" value="Unassembled WGS sequence"/>
</dbReference>
<dbReference type="RefSeq" id="WP_281094657.1">
    <property type="nucleotide sequence ID" value="NZ_JARYZI010000007.1"/>
</dbReference>
<feature type="transmembrane region" description="Helical" evidence="1">
    <location>
        <begin position="105"/>
        <end position="127"/>
    </location>
</feature>
<feature type="transmembrane region" description="Helical" evidence="1">
    <location>
        <begin position="199"/>
        <end position="219"/>
    </location>
</feature>
<feature type="transmembrane region" description="Helical" evidence="1">
    <location>
        <begin position="225"/>
        <end position="242"/>
    </location>
</feature>
<proteinExistence type="predicted"/>
<keyword evidence="3" id="KW-1185">Reference proteome</keyword>
<accession>A0ABT6NEB7</accession>